<feature type="chain" id="PRO_5008129466" evidence="1">
    <location>
        <begin position="27"/>
        <end position="79"/>
    </location>
</feature>
<sequence>MAKSVLGLVAVALLVQCLWCASVAVAAPNRGPVIVGGGVRPVVARPGIYRAPVLYRPPVVVRKVIQPVIVPRPVPILVG</sequence>
<dbReference type="Proteomes" id="UP000075884">
    <property type="component" value="Unassembled WGS sequence"/>
</dbReference>
<keyword evidence="1" id="KW-0732">Signal</keyword>
<evidence type="ECO:0000313" key="2">
    <source>
        <dbReference type="EnsemblMetazoa" id="ADIR003336-PA"/>
    </source>
</evidence>
<name>A0A182N6R3_9DIPT</name>
<dbReference type="EnsemblMetazoa" id="ADIR003336-RA">
    <property type="protein sequence ID" value="ADIR003336-PA"/>
    <property type="gene ID" value="ADIR003336"/>
</dbReference>
<dbReference type="AlphaFoldDB" id="A0A182N6R3"/>
<accession>A0A182N6R3</accession>
<organism evidence="2 3">
    <name type="scientific">Anopheles dirus</name>
    <dbReference type="NCBI Taxonomy" id="7168"/>
    <lineage>
        <taxon>Eukaryota</taxon>
        <taxon>Metazoa</taxon>
        <taxon>Ecdysozoa</taxon>
        <taxon>Arthropoda</taxon>
        <taxon>Hexapoda</taxon>
        <taxon>Insecta</taxon>
        <taxon>Pterygota</taxon>
        <taxon>Neoptera</taxon>
        <taxon>Endopterygota</taxon>
        <taxon>Diptera</taxon>
        <taxon>Nematocera</taxon>
        <taxon>Culicoidea</taxon>
        <taxon>Culicidae</taxon>
        <taxon>Anophelinae</taxon>
        <taxon>Anopheles</taxon>
    </lineage>
</organism>
<dbReference type="VEuPathDB" id="VectorBase:ADIR003336"/>
<evidence type="ECO:0000313" key="3">
    <source>
        <dbReference type="Proteomes" id="UP000075884"/>
    </source>
</evidence>
<proteinExistence type="predicted"/>
<reference evidence="2" key="2">
    <citation type="submission" date="2020-05" db="UniProtKB">
        <authorList>
            <consortium name="EnsemblMetazoa"/>
        </authorList>
    </citation>
    <scope>IDENTIFICATION</scope>
    <source>
        <strain evidence="2">WRAIR2</strain>
    </source>
</reference>
<feature type="signal peptide" evidence="1">
    <location>
        <begin position="1"/>
        <end position="26"/>
    </location>
</feature>
<keyword evidence="3" id="KW-1185">Reference proteome</keyword>
<evidence type="ECO:0000256" key="1">
    <source>
        <dbReference type="SAM" id="SignalP"/>
    </source>
</evidence>
<reference evidence="3" key="1">
    <citation type="submission" date="2013-03" db="EMBL/GenBank/DDBJ databases">
        <title>The Genome Sequence of Anopheles dirus WRAIR2.</title>
        <authorList>
            <consortium name="The Broad Institute Genomics Platform"/>
            <person name="Neafsey D.E."/>
            <person name="Walton C."/>
            <person name="Walker B."/>
            <person name="Young S.K."/>
            <person name="Zeng Q."/>
            <person name="Gargeya S."/>
            <person name="Fitzgerald M."/>
            <person name="Haas B."/>
            <person name="Abouelleil A."/>
            <person name="Allen A.W."/>
            <person name="Alvarado L."/>
            <person name="Arachchi H.M."/>
            <person name="Berlin A.M."/>
            <person name="Chapman S.B."/>
            <person name="Gainer-Dewar J."/>
            <person name="Goldberg J."/>
            <person name="Griggs A."/>
            <person name="Gujja S."/>
            <person name="Hansen M."/>
            <person name="Howarth C."/>
            <person name="Imamovic A."/>
            <person name="Ireland A."/>
            <person name="Larimer J."/>
            <person name="McCowan C."/>
            <person name="Murphy C."/>
            <person name="Pearson M."/>
            <person name="Poon T.W."/>
            <person name="Priest M."/>
            <person name="Roberts A."/>
            <person name="Saif S."/>
            <person name="Shea T."/>
            <person name="Sisk P."/>
            <person name="Sykes S."/>
            <person name="Wortman J."/>
            <person name="Nusbaum C."/>
            <person name="Birren B."/>
        </authorList>
    </citation>
    <scope>NUCLEOTIDE SEQUENCE [LARGE SCALE GENOMIC DNA]</scope>
    <source>
        <strain evidence="3">WRAIR2</strain>
    </source>
</reference>
<protein>
    <submittedName>
        <fullName evidence="2">Uncharacterized protein</fullName>
    </submittedName>
</protein>